<feature type="transmembrane region" description="Helical" evidence="11">
    <location>
        <begin position="303"/>
        <end position="322"/>
    </location>
</feature>
<evidence type="ECO:0000256" key="6">
    <source>
        <dbReference type="ARBA" id="ARBA00023136"/>
    </source>
</evidence>
<sequence length="416" mass="46542">MVTSLAPQNLANVSSYGRDLAFDSVNASVLLDEGVFGGVVNGSDGSDAVHRSVTSIVVIGVVLGIIILVTILGNLLVAVTVLNDRRMHTPTNLFILSLASTDLCVGLCVLPFSAVNTLHYEWPFGGIFCNIFTSTDVALCTVSILSLFAISVDRYCALSRPLQYQRKMSARIVWVTIAAIWAFSVVMGFVPIHFGWNTPDLHVQNRDPTSRVCAFLLNKPYVLLVAVGTYFSPLVIMCVIYFRILRITRKQVKQINKMTRVGAGMERAMLNGNNRGGDAGDSHSRRGSHIHHKQKMAASDTKAMVTLASIVLAFAVCWVPYFVLFTLKPFLRRPFNVHLDLFALWLGYFNSAINPFLYAFYNSQFRDAFIRILCRNCPDKKQRLLQFFRERKRKKRKYSAPSQHTSELSVFRPNAA</sequence>
<comment type="caution">
    <text evidence="13">The sequence shown here is derived from an EMBL/GenBank/DDBJ whole genome shotgun (WGS) entry which is preliminary data.</text>
</comment>
<evidence type="ECO:0000313" key="14">
    <source>
        <dbReference type="Proteomes" id="UP001209878"/>
    </source>
</evidence>
<evidence type="ECO:0000256" key="8">
    <source>
        <dbReference type="ARBA" id="ARBA00023224"/>
    </source>
</evidence>
<name>A0AAD9P7Z6_RIDPI</name>
<dbReference type="PANTHER" id="PTHR24248">
    <property type="entry name" value="ADRENERGIC RECEPTOR-RELATED G-PROTEIN COUPLED RECEPTOR"/>
    <property type="match status" value="1"/>
</dbReference>
<gene>
    <name evidence="13" type="ORF">NP493_95g06023</name>
</gene>
<evidence type="ECO:0000256" key="3">
    <source>
        <dbReference type="ARBA" id="ARBA00022692"/>
    </source>
</evidence>
<keyword evidence="6 11" id="KW-0472">Membrane</keyword>
<keyword evidence="5 9" id="KW-0297">G-protein coupled receptor</keyword>
<keyword evidence="4 11" id="KW-1133">Transmembrane helix</keyword>
<feature type="transmembrane region" description="Helical" evidence="11">
    <location>
        <begin position="124"/>
        <end position="151"/>
    </location>
</feature>
<dbReference type="Gene3D" id="1.20.1070.10">
    <property type="entry name" value="Rhodopsin 7-helix transmembrane proteins"/>
    <property type="match status" value="1"/>
</dbReference>
<dbReference type="Pfam" id="PF00001">
    <property type="entry name" value="7tm_1"/>
    <property type="match status" value="1"/>
</dbReference>
<dbReference type="Proteomes" id="UP001209878">
    <property type="component" value="Unassembled WGS sequence"/>
</dbReference>
<feature type="transmembrane region" description="Helical" evidence="11">
    <location>
        <begin position="56"/>
        <end position="81"/>
    </location>
</feature>
<feature type="region of interest" description="Disordered" evidence="10">
    <location>
        <begin position="395"/>
        <end position="416"/>
    </location>
</feature>
<dbReference type="PANTHER" id="PTHR24248:SF163">
    <property type="entry name" value="HISTAMINE H2 RECEPTOR-LIKE"/>
    <property type="match status" value="1"/>
</dbReference>
<keyword evidence="3 9" id="KW-0812">Transmembrane</keyword>
<keyword evidence="2" id="KW-1003">Cell membrane</keyword>
<comment type="similarity">
    <text evidence="9">Belongs to the G-protein coupled receptor 1 family.</text>
</comment>
<feature type="domain" description="G-protein coupled receptors family 1 profile" evidence="12">
    <location>
        <begin position="73"/>
        <end position="358"/>
    </location>
</feature>
<dbReference type="PRINTS" id="PR00237">
    <property type="entry name" value="GPCRRHODOPSN"/>
</dbReference>
<dbReference type="GO" id="GO:0043410">
    <property type="term" value="P:positive regulation of MAPK cascade"/>
    <property type="evidence" value="ECO:0007669"/>
    <property type="project" value="TreeGrafter"/>
</dbReference>
<feature type="transmembrane region" description="Helical" evidence="11">
    <location>
        <begin position="221"/>
        <end position="244"/>
    </location>
</feature>
<dbReference type="PRINTS" id="PR01102">
    <property type="entry name" value="5HT6RECEPTR"/>
</dbReference>
<dbReference type="InterPro" id="IPR017452">
    <property type="entry name" value="GPCR_Rhodpsn_7TM"/>
</dbReference>
<dbReference type="GO" id="GO:0005886">
    <property type="term" value="C:plasma membrane"/>
    <property type="evidence" value="ECO:0007669"/>
    <property type="project" value="UniProtKB-SubCell"/>
</dbReference>
<comment type="subcellular location">
    <subcellularLocation>
        <location evidence="1">Cell membrane</location>
        <topology evidence="1">Multi-pass membrane protein</topology>
    </subcellularLocation>
</comment>
<evidence type="ECO:0000256" key="10">
    <source>
        <dbReference type="SAM" id="MobiDB-lite"/>
    </source>
</evidence>
<evidence type="ECO:0000256" key="4">
    <source>
        <dbReference type="ARBA" id="ARBA00022989"/>
    </source>
</evidence>
<dbReference type="GO" id="GO:0004930">
    <property type="term" value="F:G protein-coupled receptor activity"/>
    <property type="evidence" value="ECO:0007669"/>
    <property type="project" value="UniProtKB-KW"/>
</dbReference>
<keyword evidence="14" id="KW-1185">Reference proteome</keyword>
<dbReference type="SMART" id="SM01381">
    <property type="entry name" value="7TM_GPCR_Srsx"/>
    <property type="match status" value="1"/>
</dbReference>
<feature type="transmembrane region" description="Helical" evidence="11">
    <location>
        <begin position="93"/>
        <end position="112"/>
    </location>
</feature>
<keyword evidence="7 9" id="KW-0675">Receptor</keyword>
<dbReference type="InterPro" id="IPR000276">
    <property type="entry name" value="GPCR_Rhodpsn"/>
</dbReference>
<evidence type="ECO:0000259" key="12">
    <source>
        <dbReference type="PROSITE" id="PS50262"/>
    </source>
</evidence>
<accession>A0AAD9P7Z6</accession>
<evidence type="ECO:0000256" key="1">
    <source>
        <dbReference type="ARBA" id="ARBA00004651"/>
    </source>
</evidence>
<evidence type="ECO:0000256" key="2">
    <source>
        <dbReference type="ARBA" id="ARBA00022475"/>
    </source>
</evidence>
<evidence type="ECO:0000256" key="7">
    <source>
        <dbReference type="ARBA" id="ARBA00023170"/>
    </source>
</evidence>
<evidence type="ECO:0000256" key="9">
    <source>
        <dbReference type="RuleBase" id="RU000688"/>
    </source>
</evidence>
<dbReference type="PROSITE" id="PS00237">
    <property type="entry name" value="G_PROTEIN_RECEP_F1_1"/>
    <property type="match status" value="1"/>
</dbReference>
<evidence type="ECO:0000256" key="5">
    <source>
        <dbReference type="ARBA" id="ARBA00023040"/>
    </source>
</evidence>
<feature type="transmembrane region" description="Helical" evidence="11">
    <location>
        <begin position="342"/>
        <end position="361"/>
    </location>
</feature>
<evidence type="ECO:0000313" key="13">
    <source>
        <dbReference type="EMBL" id="KAK2189871.1"/>
    </source>
</evidence>
<feature type="transmembrane region" description="Helical" evidence="11">
    <location>
        <begin position="172"/>
        <end position="196"/>
    </location>
</feature>
<protein>
    <recommendedName>
        <fullName evidence="12">G-protein coupled receptors family 1 profile domain-containing protein</fullName>
    </recommendedName>
</protein>
<dbReference type="SUPFAM" id="SSF81321">
    <property type="entry name" value="Family A G protein-coupled receptor-like"/>
    <property type="match status" value="1"/>
</dbReference>
<dbReference type="PROSITE" id="PS50262">
    <property type="entry name" value="G_PROTEIN_RECEP_F1_2"/>
    <property type="match status" value="1"/>
</dbReference>
<keyword evidence="8 9" id="KW-0807">Transducer</keyword>
<reference evidence="13" key="1">
    <citation type="journal article" date="2023" name="Mol. Biol. Evol.">
        <title>Third-Generation Sequencing Reveals the Adaptive Role of the Epigenome in Three Deep-Sea Polychaetes.</title>
        <authorList>
            <person name="Perez M."/>
            <person name="Aroh O."/>
            <person name="Sun Y."/>
            <person name="Lan Y."/>
            <person name="Juniper S.K."/>
            <person name="Young C.R."/>
            <person name="Angers B."/>
            <person name="Qian P.Y."/>
        </authorList>
    </citation>
    <scope>NUCLEOTIDE SEQUENCE</scope>
    <source>
        <strain evidence="13">R07B-5</strain>
    </source>
</reference>
<dbReference type="AlphaFoldDB" id="A0AAD9P7Z6"/>
<organism evidence="13 14">
    <name type="scientific">Ridgeia piscesae</name>
    <name type="common">Tubeworm</name>
    <dbReference type="NCBI Taxonomy" id="27915"/>
    <lineage>
        <taxon>Eukaryota</taxon>
        <taxon>Metazoa</taxon>
        <taxon>Spiralia</taxon>
        <taxon>Lophotrochozoa</taxon>
        <taxon>Annelida</taxon>
        <taxon>Polychaeta</taxon>
        <taxon>Sedentaria</taxon>
        <taxon>Canalipalpata</taxon>
        <taxon>Sabellida</taxon>
        <taxon>Siboglinidae</taxon>
        <taxon>Ridgeia</taxon>
    </lineage>
</organism>
<dbReference type="GO" id="GO:0071880">
    <property type="term" value="P:adenylate cyclase-activating adrenergic receptor signaling pathway"/>
    <property type="evidence" value="ECO:0007669"/>
    <property type="project" value="TreeGrafter"/>
</dbReference>
<proteinExistence type="inferred from homology"/>
<dbReference type="EMBL" id="JAODUO010000095">
    <property type="protein sequence ID" value="KAK2189871.1"/>
    <property type="molecule type" value="Genomic_DNA"/>
</dbReference>
<evidence type="ECO:0000256" key="11">
    <source>
        <dbReference type="SAM" id="Phobius"/>
    </source>
</evidence>